<feature type="transmembrane region" description="Helical" evidence="10">
    <location>
        <begin position="376"/>
        <end position="395"/>
    </location>
</feature>
<feature type="transmembrane region" description="Helical" evidence="10">
    <location>
        <begin position="330"/>
        <end position="347"/>
    </location>
</feature>
<dbReference type="UniPathway" id="UPA00378"/>
<evidence type="ECO:0000256" key="4">
    <source>
        <dbReference type="ARBA" id="ARBA00022676"/>
    </source>
</evidence>
<keyword evidence="7 10" id="KW-0256">Endoplasmic reticulum</keyword>
<evidence type="ECO:0000256" key="9">
    <source>
        <dbReference type="ARBA" id="ARBA00023136"/>
    </source>
</evidence>
<dbReference type="GO" id="GO:0005789">
    <property type="term" value="C:endoplasmic reticulum membrane"/>
    <property type="evidence" value="ECO:0007669"/>
    <property type="project" value="UniProtKB-SubCell"/>
</dbReference>
<evidence type="ECO:0000256" key="6">
    <source>
        <dbReference type="ARBA" id="ARBA00022692"/>
    </source>
</evidence>
<dbReference type="GO" id="GO:0042281">
    <property type="term" value="F:dolichyl pyrophosphate Man9GlcNAc2 alpha-1,3-glucosyltransferase activity"/>
    <property type="evidence" value="ECO:0007669"/>
    <property type="project" value="TreeGrafter"/>
</dbReference>
<keyword evidence="4 10" id="KW-0328">Glycosyltransferase</keyword>
<keyword evidence="8 10" id="KW-1133">Transmembrane helix</keyword>
<dbReference type="PANTHER" id="PTHR12413:SF1">
    <property type="entry name" value="DOLICHYL PYROPHOSPHATE MAN9GLCNAC2 ALPHA-1,3-GLUCOSYLTRANSFERASE"/>
    <property type="match status" value="1"/>
</dbReference>
<evidence type="ECO:0000256" key="5">
    <source>
        <dbReference type="ARBA" id="ARBA00022679"/>
    </source>
</evidence>
<feature type="transmembrane region" description="Helical" evidence="10">
    <location>
        <begin position="442"/>
        <end position="461"/>
    </location>
</feature>
<dbReference type="InterPro" id="IPR004856">
    <property type="entry name" value="Glyco_trans_ALG6/ALG8"/>
</dbReference>
<reference evidence="12" key="1">
    <citation type="submission" date="2013-04" db="EMBL/GenBank/DDBJ databases">
        <authorList>
            <person name="Qu J."/>
            <person name="Murali S.C."/>
            <person name="Bandaranaike D."/>
            <person name="Bellair M."/>
            <person name="Blankenburg K."/>
            <person name="Chao H."/>
            <person name="Dinh H."/>
            <person name="Doddapaneni H."/>
            <person name="Downs B."/>
            <person name="Dugan-Rocha S."/>
            <person name="Elkadiri S."/>
            <person name="Gnanaolivu R.D."/>
            <person name="Hernandez B."/>
            <person name="Javaid M."/>
            <person name="Jayaseelan J.C."/>
            <person name="Lee S."/>
            <person name="Li M."/>
            <person name="Ming W."/>
            <person name="Munidasa M."/>
            <person name="Muniz J."/>
            <person name="Nguyen L."/>
            <person name="Ongeri F."/>
            <person name="Osuji N."/>
            <person name="Pu L.-L."/>
            <person name="Puazo M."/>
            <person name="Qu C."/>
            <person name="Quiroz J."/>
            <person name="Raj R."/>
            <person name="Weissenberger G."/>
            <person name="Xin Y."/>
            <person name="Zou X."/>
            <person name="Han Y."/>
            <person name="Richards S."/>
            <person name="Worley K."/>
            <person name="Muzny D."/>
            <person name="Gibbs R."/>
        </authorList>
    </citation>
    <scope>NUCLEOTIDE SEQUENCE</scope>
    <source>
        <strain evidence="12">Sampled in the wild</strain>
    </source>
</reference>
<feature type="transmembrane region" description="Helical" evidence="10">
    <location>
        <begin position="209"/>
        <end position="226"/>
    </location>
</feature>
<dbReference type="OrthoDB" id="4983at2759"/>
<feature type="signal peptide" evidence="11">
    <location>
        <begin position="1"/>
        <end position="26"/>
    </location>
</feature>
<feature type="transmembrane region" description="Helical" evidence="10">
    <location>
        <begin position="147"/>
        <end position="166"/>
    </location>
</feature>
<gene>
    <name evidence="12" type="ORF">J437_LFUL008663</name>
</gene>
<keyword evidence="9 10" id="KW-0472">Membrane</keyword>
<feature type="transmembrane region" description="Helical" evidence="10">
    <location>
        <begin position="173"/>
        <end position="189"/>
    </location>
</feature>
<keyword evidence="13" id="KW-1185">Reference proteome</keyword>
<evidence type="ECO:0000256" key="2">
    <source>
        <dbReference type="ARBA" id="ARBA00004922"/>
    </source>
</evidence>
<evidence type="ECO:0000256" key="10">
    <source>
        <dbReference type="RuleBase" id="RU363110"/>
    </source>
</evidence>
<comment type="subcellular location">
    <subcellularLocation>
        <location evidence="1 10">Endoplasmic reticulum membrane</location>
        <topology evidence="1 10">Multi-pass membrane protein</topology>
    </subcellularLocation>
</comment>
<reference evidence="12" key="2">
    <citation type="submission" date="2017-10" db="EMBL/GenBank/DDBJ databases">
        <title>Ladona fulva Genome sequencing and assembly.</title>
        <authorList>
            <person name="Murali S."/>
            <person name="Richards S."/>
            <person name="Bandaranaike D."/>
            <person name="Bellair M."/>
            <person name="Blankenburg K."/>
            <person name="Chao H."/>
            <person name="Dinh H."/>
            <person name="Doddapaneni H."/>
            <person name="Dugan-Rocha S."/>
            <person name="Elkadiri S."/>
            <person name="Gnanaolivu R."/>
            <person name="Hernandez B."/>
            <person name="Skinner E."/>
            <person name="Javaid M."/>
            <person name="Lee S."/>
            <person name="Li M."/>
            <person name="Ming W."/>
            <person name="Munidasa M."/>
            <person name="Muniz J."/>
            <person name="Nguyen L."/>
            <person name="Hughes D."/>
            <person name="Osuji N."/>
            <person name="Pu L.-L."/>
            <person name="Puazo M."/>
            <person name="Qu C."/>
            <person name="Quiroz J."/>
            <person name="Raj R."/>
            <person name="Weissenberger G."/>
            <person name="Xin Y."/>
            <person name="Zou X."/>
            <person name="Han Y."/>
            <person name="Worley K."/>
            <person name="Muzny D."/>
            <person name="Gibbs R."/>
        </authorList>
    </citation>
    <scope>NUCLEOTIDE SEQUENCE</scope>
    <source>
        <strain evidence="12">Sampled in the wild</strain>
    </source>
</reference>
<keyword evidence="6 10" id="KW-0812">Transmembrane</keyword>
<dbReference type="EMBL" id="KZ308345">
    <property type="protein sequence ID" value="KAG8227870.1"/>
    <property type="molecule type" value="Genomic_DNA"/>
</dbReference>
<feature type="transmembrane region" description="Helical" evidence="10">
    <location>
        <begin position="112"/>
        <end position="135"/>
    </location>
</feature>
<feature type="transmembrane region" description="Helical" evidence="10">
    <location>
        <begin position="401"/>
        <end position="421"/>
    </location>
</feature>
<accession>A0A8K0NXA3</accession>
<evidence type="ECO:0000256" key="11">
    <source>
        <dbReference type="SAM" id="SignalP"/>
    </source>
</evidence>
<feature type="transmembrane region" description="Helical" evidence="10">
    <location>
        <begin position="238"/>
        <end position="256"/>
    </location>
</feature>
<dbReference type="EC" id="2.4.1.-" evidence="10"/>
<protein>
    <recommendedName>
        <fullName evidence="10">Alpha-1,3-glucosyltransferase</fullName>
        <ecNumber evidence="10">2.4.1.-</ecNumber>
    </recommendedName>
</protein>
<proteinExistence type="inferred from homology"/>
<organism evidence="12 13">
    <name type="scientific">Ladona fulva</name>
    <name type="common">Scarce chaser dragonfly</name>
    <name type="synonym">Libellula fulva</name>
    <dbReference type="NCBI Taxonomy" id="123851"/>
    <lineage>
        <taxon>Eukaryota</taxon>
        <taxon>Metazoa</taxon>
        <taxon>Ecdysozoa</taxon>
        <taxon>Arthropoda</taxon>
        <taxon>Hexapoda</taxon>
        <taxon>Insecta</taxon>
        <taxon>Pterygota</taxon>
        <taxon>Palaeoptera</taxon>
        <taxon>Odonata</taxon>
        <taxon>Epiprocta</taxon>
        <taxon>Anisoptera</taxon>
        <taxon>Libelluloidea</taxon>
        <taxon>Libellulidae</taxon>
        <taxon>Ladona</taxon>
    </lineage>
</organism>
<keyword evidence="5 10" id="KW-0808">Transferase</keyword>
<dbReference type="AlphaFoldDB" id="A0A8K0NXA3"/>
<feature type="transmembrane region" description="Helical" evidence="10">
    <location>
        <begin position="473"/>
        <end position="493"/>
    </location>
</feature>
<sequence>MLGSCKEVVTLYAVVALLLRWGVSLHSYSGQNTPPMFGDYEAQRHWMEITHKLRVEEWYQNSTNNDLLYWGLDYPPLSAYHSLICGIVAHRINPDFVSLHSSRGHESYYHKLFMRSSVIVADILIFIPAILWWCLEIRRYGARWSKLNIGFPQAAFILTYPGLILIDHGHFQYNSISIGLMVAALAAFLRKSNVIGSVLFTMAVNYKQMELYHALPFFFYLLGICLKEERVMDKLKTLIKIGFSVLLTFFFIWLPLFNADSVIPAITRLFPLNRGPYEDKVANFWCSASVIYKFHRAWGNVGMARACLAVTAIMVLPSCLNLFKYPSMKRLHLALVNSSLAFFLFSYHVHEKSILLVAIPVALIASEGWGSNSARFLLCLWFLSVSTFSMVPLLARDGLTVPTIALSILHPLLSTLIISGFQSTQKYSSLWMSMHSSRKFQGAVILSFIGCTVLTLAYLTLPPPPRYPDLFPLLISMFSCAHFLPFFVYFNYLQLTLPK</sequence>
<comment type="caution">
    <text evidence="12">The sequence shown here is derived from an EMBL/GenBank/DDBJ whole genome shotgun (WGS) entry which is preliminary data.</text>
</comment>
<feature type="transmembrane region" description="Helical" evidence="10">
    <location>
        <begin position="303"/>
        <end position="323"/>
    </location>
</feature>
<dbReference type="Proteomes" id="UP000792457">
    <property type="component" value="Unassembled WGS sequence"/>
</dbReference>
<dbReference type="PANTHER" id="PTHR12413">
    <property type="entry name" value="DOLICHYL GLYCOSYLTRANSFERASE"/>
    <property type="match status" value="1"/>
</dbReference>
<evidence type="ECO:0000256" key="3">
    <source>
        <dbReference type="ARBA" id="ARBA00008715"/>
    </source>
</evidence>
<feature type="chain" id="PRO_5035444803" description="Alpha-1,3-glucosyltransferase" evidence="11">
    <location>
        <begin position="27"/>
        <end position="499"/>
    </location>
</feature>
<feature type="transmembrane region" description="Helical" evidence="10">
    <location>
        <begin position="353"/>
        <end position="369"/>
    </location>
</feature>
<name>A0A8K0NXA3_LADFU</name>
<evidence type="ECO:0000313" key="13">
    <source>
        <dbReference type="Proteomes" id="UP000792457"/>
    </source>
</evidence>
<evidence type="ECO:0000256" key="7">
    <source>
        <dbReference type="ARBA" id="ARBA00022824"/>
    </source>
</evidence>
<evidence type="ECO:0000256" key="1">
    <source>
        <dbReference type="ARBA" id="ARBA00004477"/>
    </source>
</evidence>
<keyword evidence="11" id="KW-0732">Signal</keyword>
<dbReference type="Pfam" id="PF03155">
    <property type="entry name" value="Alg6_Alg8"/>
    <property type="match status" value="1"/>
</dbReference>
<evidence type="ECO:0000313" key="12">
    <source>
        <dbReference type="EMBL" id="KAG8227870.1"/>
    </source>
</evidence>
<comment type="pathway">
    <text evidence="2 10">Protein modification; protein glycosylation.</text>
</comment>
<evidence type="ECO:0000256" key="8">
    <source>
        <dbReference type="ARBA" id="ARBA00022989"/>
    </source>
</evidence>
<comment type="similarity">
    <text evidence="3 10">Belongs to the ALG6/ALG8 glucosyltransferase family.</text>
</comment>